<dbReference type="AlphaFoldDB" id="A0A7C2FF42"/>
<dbReference type="InterPro" id="IPR052198">
    <property type="entry name" value="IorB_Oxidoreductase"/>
</dbReference>
<evidence type="ECO:0000256" key="1">
    <source>
        <dbReference type="ARBA" id="ARBA00023002"/>
    </source>
</evidence>
<organism evidence="3">
    <name type="scientific">Thermosphaera aggregans</name>
    <dbReference type="NCBI Taxonomy" id="54254"/>
    <lineage>
        <taxon>Archaea</taxon>
        <taxon>Thermoproteota</taxon>
        <taxon>Thermoprotei</taxon>
        <taxon>Desulfurococcales</taxon>
        <taxon>Desulfurococcaceae</taxon>
        <taxon>Thermosphaera</taxon>
    </lineage>
</organism>
<reference evidence="3" key="1">
    <citation type="journal article" date="2020" name="mSystems">
        <title>Genome- and Community-Level Interaction Insights into Carbon Utilization and Element Cycling Functions of Hydrothermarchaeota in Hydrothermal Sediment.</title>
        <authorList>
            <person name="Zhou Z."/>
            <person name="Liu Y."/>
            <person name="Xu W."/>
            <person name="Pan J."/>
            <person name="Luo Z.H."/>
            <person name="Li M."/>
        </authorList>
    </citation>
    <scope>NUCLEOTIDE SEQUENCE [LARGE SCALE GENOMIC DNA]</scope>
    <source>
        <strain evidence="3">SpSt-23</strain>
    </source>
</reference>
<sequence length="200" mass="21256">MKSRFNLILVGVGGQGLITLGRLIGEACIRAGLNVTVAEVHGMSQRGGSVVVHVRIGEGDSPVIPVGGAHHIIAMEILEAGRSVRYANKDTVMVVNDLILPPPLAKYPGKKDVVDALKSKLGKVYLYDAEGVCKRIMGTPISSNIALLGFSIGVNPALESLISKDAVEKAIEALFKEKAVELNKKVFEEAFREGRKSIGG</sequence>
<evidence type="ECO:0000313" key="3">
    <source>
        <dbReference type="EMBL" id="HEF87542.1"/>
    </source>
</evidence>
<evidence type="ECO:0000259" key="2">
    <source>
        <dbReference type="Pfam" id="PF01558"/>
    </source>
</evidence>
<dbReference type="InterPro" id="IPR019752">
    <property type="entry name" value="Pyrv/ketoisovalerate_OxRed_cat"/>
</dbReference>
<gene>
    <name evidence="3" type="ORF">ENP55_04510</name>
</gene>
<accession>A0A7C2FF42</accession>
<dbReference type="GO" id="GO:0016903">
    <property type="term" value="F:oxidoreductase activity, acting on the aldehyde or oxo group of donors"/>
    <property type="evidence" value="ECO:0007669"/>
    <property type="project" value="InterPro"/>
</dbReference>
<feature type="domain" description="Pyruvate/ketoisovalerate oxidoreductase catalytic" evidence="2">
    <location>
        <begin position="13"/>
        <end position="191"/>
    </location>
</feature>
<dbReference type="PANTHER" id="PTHR43854:SF1">
    <property type="entry name" value="INDOLEPYRUVATE OXIDOREDUCTASE SUBUNIT IORB"/>
    <property type="match status" value="1"/>
</dbReference>
<dbReference type="PANTHER" id="PTHR43854">
    <property type="entry name" value="INDOLEPYRUVATE OXIDOREDUCTASE SUBUNIT IORB"/>
    <property type="match status" value="1"/>
</dbReference>
<dbReference type="Gene3D" id="3.40.920.10">
    <property type="entry name" value="Pyruvate-ferredoxin oxidoreductase, PFOR, domain III"/>
    <property type="match status" value="1"/>
</dbReference>
<dbReference type="InterPro" id="IPR002869">
    <property type="entry name" value="Pyrv_flavodox_OxRed_cen"/>
</dbReference>
<dbReference type="Pfam" id="PF01558">
    <property type="entry name" value="POR"/>
    <property type="match status" value="1"/>
</dbReference>
<comment type="caution">
    <text evidence="3">The sequence shown here is derived from an EMBL/GenBank/DDBJ whole genome shotgun (WGS) entry which is preliminary data.</text>
</comment>
<proteinExistence type="predicted"/>
<keyword evidence="3" id="KW-0670">Pyruvate</keyword>
<name>A0A7C2FF42_9CREN</name>
<dbReference type="EMBL" id="DSJT01000023">
    <property type="protein sequence ID" value="HEF87542.1"/>
    <property type="molecule type" value="Genomic_DNA"/>
</dbReference>
<protein>
    <submittedName>
        <fullName evidence="3">Pyruvate ferredoxin oxidoreductase</fullName>
    </submittedName>
</protein>
<dbReference type="SUPFAM" id="SSF53323">
    <property type="entry name" value="Pyruvate-ferredoxin oxidoreductase, PFOR, domain III"/>
    <property type="match status" value="1"/>
</dbReference>
<keyword evidence="1" id="KW-0560">Oxidoreductase</keyword>